<reference evidence="10" key="1">
    <citation type="submission" date="2025-08" db="UniProtKB">
        <authorList>
            <consortium name="RefSeq"/>
        </authorList>
    </citation>
    <scope>IDENTIFICATION</scope>
    <source>
        <tissue evidence="10">Whole insect</tissue>
    </source>
</reference>
<evidence type="ECO:0000256" key="5">
    <source>
        <dbReference type="ARBA" id="ARBA00023157"/>
    </source>
</evidence>
<keyword evidence="7" id="KW-1133">Transmembrane helix</keyword>
<dbReference type="Gene3D" id="3.90.215.10">
    <property type="entry name" value="Gamma Fibrinogen, chain A, domain 1"/>
    <property type="match status" value="1"/>
</dbReference>
<dbReference type="PANTHER" id="PTHR47221">
    <property type="entry name" value="FIBRINOGEN ALPHA CHAIN"/>
    <property type="match status" value="1"/>
</dbReference>
<dbReference type="PROSITE" id="PS51406">
    <property type="entry name" value="FIBRINOGEN_C_2"/>
    <property type="match status" value="1"/>
</dbReference>
<keyword evidence="4" id="KW-0175">Coiled coil</keyword>
<keyword evidence="7" id="KW-0472">Membrane</keyword>
<evidence type="ECO:0000256" key="1">
    <source>
        <dbReference type="ARBA" id="ARBA00004613"/>
    </source>
</evidence>
<name>A0A6P7F827_DIAVI</name>
<dbReference type="InterPro" id="IPR036056">
    <property type="entry name" value="Fibrinogen-like_C"/>
</dbReference>
<feature type="domain" description="Fibrinogen C-terminal" evidence="9">
    <location>
        <begin position="134"/>
        <end position="228"/>
    </location>
</feature>
<proteinExistence type="predicted"/>
<evidence type="ECO:0000256" key="8">
    <source>
        <dbReference type="SAM" id="SignalP"/>
    </source>
</evidence>
<keyword evidence="7" id="KW-0812">Transmembrane</keyword>
<evidence type="ECO:0000256" key="3">
    <source>
        <dbReference type="ARBA" id="ARBA00022729"/>
    </source>
</evidence>
<keyword evidence="2" id="KW-0964">Secreted</keyword>
<comment type="subcellular location">
    <subcellularLocation>
        <location evidence="1">Secreted</location>
    </subcellularLocation>
</comment>
<dbReference type="GO" id="GO:0005576">
    <property type="term" value="C:extracellular region"/>
    <property type="evidence" value="ECO:0007669"/>
    <property type="project" value="UniProtKB-SubCell"/>
</dbReference>
<evidence type="ECO:0000256" key="6">
    <source>
        <dbReference type="ARBA" id="ARBA00023180"/>
    </source>
</evidence>
<dbReference type="InParanoid" id="A0A6P7F827"/>
<evidence type="ECO:0000256" key="7">
    <source>
        <dbReference type="SAM" id="Phobius"/>
    </source>
</evidence>
<sequence length="257" mass="29416">MISFVIILLICAKFGDSVCPPEKVSPTDAGANTWKNDLDLRLGAKKDNEKVPMKSSSVVDKPSCLQEYENTLKSIFDKLNSLQECENTLKHVSHQLNSLLEYENTNNVFDQCKYLIGKSQIPFCRLNPEQPFSEAEHAYPSSCKEILKSGKNKSDVYIIKPKTSTKPFAVLCDMETRGGGWTHIQKRFDGSQDFYLPWRDYKFGFGDLKGEFWIGLESIYHMTGNTILVFIIIALELLKRKVTVCRFFSMLNRTWVN</sequence>
<evidence type="ECO:0000256" key="4">
    <source>
        <dbReference type="ARBA" id="ARBA00023054"/>
    </source>
</evidence>
<dbReference type="SMART" id="SM00186">
    <property type="entry name" value="FBG"/>
    <property type="match status" value="1"/>
</dbReference>
<accession>A0A6P7F827</accession>
<organism evidence="10">
    <name type="scientific">Diabrotica virgifera virgifera</name>
    <name type="common">western corn rootworm</name>
    <dbReference type="NCBI Taxonomy" id="50390"/>
    <lineage>
        <taxon>Eukaryota</taxon>
        <taxon>Metazoa</taxon>
        <taxon>Ecdysozoa</taxon>
        <taxon>Arthropoda</taxon>
        <taxon>Hexapoda</taxon>
        <taxon>Insecta</taxon>
        <taxon>Pterygota</taxon>
        <taxon>Neoptera</taxon>
        <taxon>Endopterygota</taxon>
        <taxon>Coleoptera</taxon>
        <taxon>Polyphaga</taxon>
        <taxon>Cucujiformia</taxon>
        <taxon>Chrysomeloidea</taxon>
        <taxon>Chrysomelidae</taxon>
        <taxon>Galerucinae</taxon>
        <taxon>Diabroticina</taxon>
        <taxon>Diabroticites</taxon>
        <taxon>Diabrotica</taxon>
    </lineage>
</organism>
<keyword evidence="6" id="KW-0325">Glycoprotein</keyword>
<dbReference type="NCBIfam" id="NF040941">
    <property type="entry name" value="GGGWT_bact"/>
    <property type="match status" value="1"/>
</dbReference>
<feature type="transmembrane region" description="Helical" evidence="7">
    <location>
        <begin position="219"/>
        <end position="238"/>
    </location>
</feature>
<dbReference type="Pfam" id="PF00147">
    <property type="entry name" value="Fibrinogen_C"/>
    <property type="match status" value="1"/>
</dbReference>
<feature type="signal peptide" evidence="8">
    <location>
        <begin position="1"/>
        <end position="17"/>
    </location>
</feature>
<evidence type="ECO:0000256" key="2">
    <source>
        <dbReference type="ARBA" id="ARBA00022525"/>
    </source>
</evidence>
<gene>
    <name evidence="10" type="primary">LOC114325892</name>
</gene>
<dbReference type="InterPro" id="IPR014716">
    <property type="entry name" value="Fibrinogen_a/b/g_C_1"/>
</dbReference>
<feature type="chain" id="PRO_5028334053" evidence="8">
    <location>
        <begin position="18"/>
        <end position="257"/>
    </location>
</feature>
<protein>
    <submittedName>
        <fullName evidence="10">Angiopoietin-4-like</fullName>
    </submittedName>
</protein>
<dbReference type="AlphaFoldDB" id="A0A6P7F827"/>
<keyword evidence="3 8" id="KW-0732">Signal</keyword>
<dbReference type="RefSeq" id="XP_028129833.1">
    <property type="nucleotide sequence ID" value="XM_028274032.1"/>
</dbReference>
<dbReference type="PANTHER" id="PTHR47221:SF6">
    <property type="entry name" value="FIBRINOGEN ALPHA CHAIN"/>
    <property type="match status" value="1"/>
</dbReference>
<dbReference type="SUPFAM" id="SSF56496">
    <property type="entry name" value="Fibrinogen C-terminal domain-like"/>
    <property type="match status" value="1"/>
</dbReference>
<evidence type="ECO:0000313" key="10">
    <source>
        <dbReference type="RefSeq" id="XP_028129833.1"/>
    </source>
</evidence>
<evidence type="ECO:0000259" key="9">
    <source>
        <dbReference type="PROSITE" id="PS51406"/>
    </source>
</evidence>
<keyword evidence="5" id="KW-1015">Disulfide bond</keyword>
<dbReference type="InterPro" id="IPR037579">
    <property type="entry name" value="FIB_ANG-like"/>
</dbReference>
<dbReference type="InterPro" id="IPR002181">
    <property type="entry name" value="Fibrinogen_a/b/g_C_dom"/>
</dbReference>